<feature type="transmembrane region" description="Helical" evidence="1">
    <location>
        <begin position="47"/>
        <end position="66"/>
    </location>
</feature>
<evidence type="ECO:0000313" key="2">
    <source>
        <dbReference type="EMBL" id="KDR14298.1"/>
    </source>
</evidence>
<accession>A0A067QVR2</accession>
<keyword evidence="1" id="KW-0472">Membrane</keyword>
<reference evidence="2 3" key="1">
    <citation type="journal article" date="2014" name="Nat. Commun.">
        <title>Molecular traces of alternative social organization in a termite genome.</title>
        <authorList>
            <person name="Terrapon N."/>
            <person name="Li C."/>
            <person name="Robertson H.M."/>
            <person name="Ji L."/>
            <person name="Meng X."/>
            <person name="Booth W."/>
            <person name="Chen Z."/>
            <person name="Childers C.P."/>
            <person name="Glastad K.M."/>
            <person name="Gokhale K."/>
            <person name="Gowin J."/>
            <person name="Gronenberg W."/>
            <person name="Hermansen R.A."/>
            <person name="Hu H."/>
            <person name="Hunt B.G."/>
            <person name="Huylmans A.K."/>
            <person name="Khalil S.M."/>
            <person name="Mitchell R.D."/>
            <person name="Munoz-Torres M.C."/>
            <person name="Mustard J.A."/>
            <person name="Pan H."/>
            <person name="Reese J.T."/>
            <person name="Scharf M.E."/>
            <person name="Sun F."/>
            <person name="Vogel H."/>
            <person name="Xiao J."/>
            <person name="Yang W."/>
            <person name="Yang Z."/>
            <person name="Yang Z."/>
            <person name="Zhou J."/>
            <person name="Zhu J."/>
            <person name="Brent C.S."/>
            <person name="Elsik C.G."/>
            <person name="Goodisman M.A."/>
            <person name="Liberles D.A."/>
            <person name="Roe R.M."/>
            <person name="Vargo E.L."/>
            <person name="Vilcinskas A."/>
            <person name="Wang J."/>
            <person name="Bornberg-Bauer E."/>
            <person name="Korb J."/>
            <person name="Zhang G."/>
            <person name="Liebig J."/>
        </authorList>
    </citation>
    <scope>NUCLEOTIDE SEQUENCE [LARGE SCALE GENOMIC DNA]</scope>
    <source>
        <tissue evidence="2">Whole organism</tissue>
    </source>
</reference>
<dbReference type="InParanoid" id="A0A067QVR2"/>
<dbReference type="OrthoDB" id="10533428at2759"/>
<feature type="transmembrane region" description="Helical" evidence="1">
    <location>
        <begin position="224"/>
        <end position="243"/>
    </location>
</feature>
<evidence type="ECO:0000256" key="1">
    <source>
        <dbReference type="SAM" id="Phobius"/>
    </source>
</evidence>
<keyword evidence="1" id="KW-1133">Transmembrane helix</keyword>
<evidence type="ECO:0008006" key="4">
    <source>
        <dbReference type="Google" id="ProtNLM"/>
    </source>
</evidence>
<feature type="transmembrane region" description="Helical" evidence="1">
    <location>
        <begin position="263"/>
        <end position="280"/>
    </location>
</feature>
<keyword evidence="1" id="KW-0812">Transmembrane</keyword>
<keyword evidence="3" id="KW-1185">Reference proteome</keyword>
<feature type="transmembrane region" description="Helical" evidence="1">
    <location>
        <begin position="148"/>
        <end position="165"/>
    </location>
</feature>
<feature type="transmembrane region" description="Helical" evidence="1">
    <location>
        <begin position="185"/>
        <end position="209"/>
    </location>
</feature>
<feature type="transmembrane region" description="Helical" evidence="1">
    <location>
        <begin position="17"/>
        <end position="35"/>
    </location>
</feature>
<dbReference type="Proteomes" id="UP000027135">
    <property type="component" value="Unassembled WGS sequence"/>
</dbReference>
<dbReference type="EMBL" id="KK852889">
    <property type="protein sequence ID" value="KDR14298.1"/>
    <property type="molecule type" value="Genomic_DNA"/>
</dbReference>
<name>A0A067QVR2_ZOONE</name>
<dbReference type="AlphaFoldDB" id="A0A067QVR2"/>
<organism evidence="2 3">
    <name type="scientific">Zootermopsis nevadensis</name>
    <name type="common">Dampwood termite</name>
    <dbReference type="NCBI Taxonomy" id="136037"/>
    <lineage>
        <taxon>Eukaryota</taxon>
        <taxon>Metazoa</taxon>
        <taxon>Ecdysozoa</taxon>
        <taxon>Arthropoda</taxon>
        <taxon>Hexapoda</taxon>
        <taxon>Insecta</taxon>
        <taxon>Pterygota</taxon>
        <taxon>Neoptera</taxon>
        <taxon>Polyneoptera</taxon>
        <taxon>Dictyoptera</taxon>
        <taxon>Blattodea</taxon>
        <taxon>Blattoidea</taxon>
        <taxon>Termitoidae</taxon>
        <taxon>Termopsidae</taxon>
        <taxon>Zootermopsis</taxon>
    </lineage>
</organism>
<proteinExistence type="predicted"/>
<sequence>MWTEEGVEHWNPTSENFLWLLSWFIGTLGNADILATFIRNRDTTDACLINLIAGNILAILCLPINYLHHFYLDFGLGFPMEDAFLMSRNIATGVQLFSMVVYSALKFSNVKSSDNYEAINILPDLIPTALSTRHERGRCVTATRQTSVIWGLAVLCSLLTAFTSEASDYIYVDDVFVDDNAKLRTIFHCVTFCIIPQILIVCLCVLTALRRRDVADKTEDDGELMFWLTCAILINYVPFNTWILCSWSQGRLLTVAAVDFLTYFPLYSTACWTPPVVYFFKKAPKKQLAAV</sequence>
<gene>
    <name evidence="2" type="ORF">L798_11889</name>
</gene>
<protein>
    <recommendedName>
        <fullName evidence="4">G-protein coupled receptors family 1 profile domain-containing protein</fullName>
    </recommendedName>
</protein>
<dbReference type="Gene3D" id="1.20.1070.10">
    <property type="entry name" value="Rhodopsin 7-helix transmembrane proteins"/>
    <property type="match status" value="1"/>
</dbReference>
<evidence type="ECO:0000313" key="3">
    <source>
        <dbReference type="Proteomes" id="UP000027135"/>
    </source>
</evidence>
<feature type="transmembrane region" description="Helical" evidence="1">
    <location>
        <begin position="86"/>
        <end position="105"/>
    </location>
</feature>